<feature type="chain" id="PRO_5042267620" evidence="6">
    <location>
        <begin position="19"/>
        <end position="516"/>
    </location>
</feature>
<feature type="region of interest" description="Disordered" evidence="4">
    <location>
        <begin position="413"/>
        <end position="433"/>
    </location>
</feature>
<evidence type="ECO:0000256" key="1">
    <source>
        <dbReference type="ARBA" id="ARBA00007447"/>
    </source>
</evidence>
<keyword evidence="9" id="KW-1185">Reference proteome</keyword>
<dbReference type="InterPro" id="IPR021109">
    <property type="entry name" value="Peptidase_aspartic_dom_sf"/>
</dbReference>
<keyword evidence="5" id="KW-0472">Membrane</keyword>
<dbReference type="Pfam" id="PF00026">
    <property type="entry name" value="Asp"/>
    <property type="match status" value="2"/>
</dbReference>
<organism evidence="8 9">
    <name type="scientific">Multifurca ochricompacta</name>
    <dbReference type="NCBI Taxonomy" id="376703"/>
    <lineage>
        <taxon>Eukaryota</taxon>
        <taxon>Fungi</taxon>
        <taxon>Dikarya</taxon>
        <taxon>Basidiomycota</taxon>
        <taxon>Agaricomycotina</taxon>
        <taxon>Agaricomycetes</taxon>
        <taxon>Russulales</taxon>
        <taxon>Russulaceae</taxon>
        <taxon>Multifurca</taxon>
    </lineage>
</organism>
<dbReference type="InterPro" id="IPR001461">
    <property type="entry name" value="Aspartic_peptidase_A1"/>
</dbReference>
<dbReference type="SUPFAM" id="SSF50630">
    <property type="entry name" value="Acid proteases"/>
    <property type="match status" value="1"/>
</dbReference>
<dbReference type="InterPro" id="IPR034164">
    <property type="entry name" value="Pepsin-like_dom"/>
</dbReference>
<comment type="similarity">
    <text evidence="1 3">Belongs to the peptidase A1 family.</text>
</comment>
<dbReference type="InterPro" id="IPR001969">
    <property type="entry name" value="Aspartic_peptidase_AS"/>
</dbReference>
<evidence type="ECO:0000259" key="7">
    <source>
        <dbReference type="PROSITE" id="PS51767"/>
    </source>
</evidence>
<dbReference type="AlphaFoldDB" id="A0AAD4QQ75"/>
<keyword evidence="5" id="KW-0812">Transmembrane</keyword>
<dbReference type="PROSITE" id="PS00141">
    <property type="entry name" value="ASP_PROTEASE"/>
    <property type="match status" value="1"/>
</dbReference>
<dbReference type="PROSITE" id="PS51767">
    <property type="entry name" value="PEPTIDASE_A1"/>
    <property type="match status" value="1"/>
</dbReference>
<comment type="caution">
    <text evidence="8">The sequence shown here is derived from an EMBL/GenBank/DDBJ whole genome shotgun (WGS) entry which is preliminary data.</text>
</comment>
<name>A0AAD4QQ75_9AGAM</name>
<dbReference type="Proteomes" id="UP001203297">
    <property type="component" value="Unassembled WGS sequence"/>
</dbReference>
<protein>
    <submittedName>
        <fullName evidence="8">Acid protease</fullName>
    </submittedName>
</protein>
<evidence type="ECO:0000256" key="2">
    <source>
        <dbReference type="ARBA" id="ARBA00022750"/>
    </source>
</evidence>
<evidence type="ECO:0000313" key="9">
    <source>
        <dbReference type="Proteomes" id="UP001203297"/>
    </source>
</evidence>
<reference evidence="8" key="1">
    <citation type="journal article" date="2022" name="New Phytol.">
        <title>Evolutionary transition to the ectomycorrhizal habit in the genomes of a hyperdiverse lineage of mushroom-forming fungi.</title>
        <authorList>
            <person name="Looney B."/>
            <person name="Miyauchi S."/>
            <person name="Morin E."/>
            <person name="Drula E."/>
            <person name="Courty P.E."/>
            <person name="Kohler A."/>
            <person name="Kuo A."/>
            <person name="LaButti K."/>
            <person name="Pangilinan J."/>
            <person name="Lipzen A."/>
            <person name="Riley R."/>
            <person name="Andreopoulos W."/>
            <person name="He G."/>
            <person name="Johnson J."/>
            <person name="Nolan M."/>
            <person name="Tritt A."/>
            <person name="Barry K.W."/>
            <person name="Grigoriev I.V."/>
            <person name="Nagy L.G."/>
            <person name="Hibbett D."/>
            <person name="Henrissat B."/>
            <person name="Matheny P.B."/>
            <person name="Labbe J."/>
            <person name="Martin F.M."/>
        </authorList>
    </citation>
    <scope>NUCLEOTIDE SEQUENCE</scope>
    <source>
        <strain evidence="8">BPL690</strain>
    </source>
</reference>
<evidence type="ECO:0000256" key="3">
    <source>
        <dbReference type="RuleBase" id="RU000454"/>
    </source>
</evidence>
<feature type="transmembrane region" description="Helical" evidence="5">
    <location>
        <begin position="447"/>
        <end position="470"/>
    </location>
</feature>
<evidence type="ECO:0000256" key="6">
    <source>
        <dbReference type="SAM" id="SignalP"/>
    </source>
</evidence>
<dbReference type="PANTHER" id="PTHR47966">
    <property type="entry name" value="BETA-SITE APP-CLEAVING ENZYME, ISOFORM A-RELATED"/>
    <property type="match status" value="1"/>
</dbReference>
<keyword evidence="3 8" id="KW-0645">Protease</keyword>
<dbReference type="EMBL" id="WTXG01000007">
    <property type="protein sequence ID" value="KAI0304313.1"/>
    <property type="molecule type" value="Genomic_DNA"/>
</dbReference>
<dbReference type="GO" id="GO:0006508">
    <property type="term" value="P:proteolysis"/>
    <property type="evidence" value="ECO:0007669"/>
    <property type="project" value="UniProtKB-KW"/>
</dbReference>
<evidence type="ECO:0000256" key="5">
    <source>
        <dbReference type="SAM" id="Phobius"/>
    </source>
</evidence>
<keyword evidence="3" id="KW-0378">Hydrolase</keyword>
<dbReference type="GO" id="GO:0004190">
    <property type="term" value="F:aspartic-type endopeptidase activity"/>
    <property type="evidence" value="ECO:0007669"/>
    <property type="project" value="UniProtKB-KW"/>
</dbReference>
<dbReference type="PANTHER" id="PTHR47966:SF51">
    <property type="entry name" value="BETA-SITE APP-CLEAVING ENZYME, ISOFORM A-RELATED"/>
    <property type="match status" value="1"/>
</dbReference>
<dbReference type="PRINTS" id="PR00792">
    <property type="entry name" value="PEPSIN"/>
</dbReference>
<accession>A0AAD4QQ75</accession>
<keyword evidence="2 3" id="KW-0064">Aspartyl protease</keyword>
<evidence type="ECO:0000313" key="8">
    <source>
        <dbReference type="EMBL" id="KAI0304313.1"/>
    </source>
</evidence>
<dbReference type="InterPro" id="IPR033121">
    <property type="entry name" value="PEPTIDASE_A1"/>
</dbReference>
<gene>
    <name evidence="8" type="ORF">B0F90DRAFT_1236322</name>
</gene>
<dbReference type="CDD" id="cd05471">
    <property type="entry name" value="pepsin_like"/>
    <property type="match status" value="1"/>
</dbReference>
<evidence type="ECO:0000256" key="4">
    <source>
        <dbReference type="SAM" id="MobiDB-lite"/>
    </source>
</evidence>
<keyword evidence="6" id="KW-0732">Signal</keyword>
<keyword evidence="5" id="KW-1133">Transmembrane helix</keyword>
<dbReference type="Gene3D" id="2.40.70.10">
    <property type="entry name" value="Acid Proteases"/>
    <property type="match status" value="2"/>
</dbReference>
<proteinExistence type="inferred from homology"/>
<sequence length="516" mass="55449">MHQLGLFSSLLFIHLTAAVIIPFRALPRHTNHFFKRNNVTGVPVENAGNVLYAANITLGGNPFGVVLDTGSSDLWVAGDVPGTEDTGKAAAVGYAIGEAKGNIHLATMTFDDYTVDKQAYILVNDTSTFSPSLKANGLQGLVGLGFNAGSVVRGIVGAGIGDTPVSRIFQQNKTTQNFISLLLDRQSDPTDSVTGQITVSELVSGYESIASQPKLSIKDVPFLDKTSQHWAVFTDKNGVIGPDGNTISINSIVPHVSGGKLVTVIDSGFTLSQVPRKLSDAIYGRVQGANYSVEDGVWMVPCDQELNITFIFGGIKIPVHPLDVVSKDFNTGPLCPGAYQPITTAFSLLGEYDMILGMSFLRNAYTLFDYGNFIDDSSNDRGDPYVQLLPLTDPATMHADFVKARLNGADTTGSPSKALLPASQESHSPVSAQEKKQHVVGAVTRNWPYILLGCVIFVLSVLGCCVYACCCRKRRKSVRGFAQNPYQSIQDAAPPPMHMKPMNTGAQYADPYHPRA</sequence>
<feature type="domain" description="Peptidase A1" evidence="7">
    <location>
        <begin position="52"/>
        <end position="378"/>
    </location>
</feature>
<feature type="signal peptide" evidence="6">
    <location>
        <begin position="1"/>
        <end position="18"/>
    </location>
</feature>